<organism evidence="1 2">
    <name type="scientific">Thalassospira permensis NBRC 106175</name>
    <dbReference type="NCBI Taxonomy" id="1353532"/>
    <lineage>
        <taxon>Bacteria</taxon>
        <taxon>Pseudomonadati</taxon>
        <taxon>Pseudomonadota</taxon>
        <taxon>Alphaproteobacteria</taxon>
        <taxon>Rhodospirillales</taxon>
        <taxon>Thalassospiraceae</taxon>
        <taxon>Thalassospira</taxon>
    </lineage>
</organism>
<dbReference type="EMBL" id="AUNC01000071">
    <property type="protein sequence ID" value="KEO50725.1"/>
    <property type="molecule type" value="Genomic_DNA"/>
</dbReference>
<accession>A0ABR4TIA2</accession>
<reference evidence="1 2" key="1">
    <citation type="submission" date="2013-07" db="EMBL/GenBank/DDBJ databases">
        <title>Thalassospira permensis NBRC 106175 Genome Sequencing.</title>
        <authorList>
            <person name="Lai Q."/>
            <person name="Shao Z."/>
        </authorList>
    </citation>
    <scope>NUCLEOTIDE SEQUENCE [LARGE SCALE GENOMIC DNA]</scope>
    <source>
        <strain evidence="1 2">NBRC 106175</strain>
    </source>
</reference>
<proteinExistence type="predicted"/>
<name>A0ABR4TIA2_9PROT</name>
<gene>
    <name evidence="1" type="ORF">SMB34_10320</name>
</gene>
<sequence>MSFPLIFKLHWFHRSNAYSLRADKKLEQKFANSPLKLSEAKLFT</sequence>
<evidence type="ECO:0000313" key="2">
    <source>
        <dbReference type="Proteomes" id="UP000027463"/>
    </source>
</evidence>
<protein>
    <submittedName>
        <fullName evidence="1">Uncharacterized protein</fullName>
    </submittedName>
</protein>
<evidence type="ECO:0000313" key="1">
    <source>
        <dbReference type="EMBL" id="KEO50725.1"/>
    </source>
</evidence>
<keyword evidence="2" id="KW-1185">Reference proteome</keyword>
<dbReference type="Proteomes" id="UP000027463">
    <property type="component" value="Unassembled WGS sequence"/>
</dbReference>
<comment type="caution">
    <text evidence="1">The sequence shown here is derived from an EMBL/GenBank/DDBJ whole genome shotgun (WGS) entry which is preliminary data.</text>
</comment>